<evidence type="ECO:0000256" key="1">
    <source>
        <dbReference type="SAM" id="Phobius"/>
    </source>
</evidence>
<dbReference type="AlphaFoldDB" id="A0A1N6PSC3"/>
<feature type="transmembrane region" description="Helical" evidence="1">
    <location>
        <begin position="40"/>
        <end position="63"/>
    </location>
</feature>
<proteinExistence type="predicted"/>
<gene>
    <name evidence="2" type="ORF">SAMN05421797_101572</name>
</gene>
<sequence length="101" mass="11703">MRKIFKITVYILSWSITIYALILALKYLKATVCKELDQSFIELYIVFSGLYTALAIIPVFLLIDHFIYIPKFKKGKLLNGARILTILLMIGAVAIIEYFFY</sequence>
<feature type="transmembrane region" description="Helical" evidence="1">
    <location>
        <begin position="7"/>
        <end position="28"/>
    </location>
</feature>
<keyword evidence="1" id="KW-0812">Transmembrane</keyword>
<accession>A0A1N6PSC3</accession>
<evidence type="ECO:0000313" key="2">
    <source>
        <dbReference type="EMBL" id="SIQ07119.1"/>
    </source>
</evidence>
<name>A0A1N6PSC3_9FLAO</name>
<dbReference type="Proteomes" id="UP000186953">
    <property type="component" value="Unassembled WGS sequence"/>
</dbReference>
<keyword evidence="3" id="KW-1185">Reference proteome</keyword>
<keyword evidence="1" id="KW-1133">Transmembrane helix</keyword>
<protein>
    <submittedName>
        <fullName evidence="2">Uncharacterized protein</fullName>
    </submittedName>
</protein>
<organism evidence="2 3">
    <name type="scientific">Maribacter ulvicola</name>
    <dbReference type="NCBI Taxonomy" id="228959"/>
    <lineage>
        <taxon>Bacteria</taxon>
        <taxon>Pseudomonadati</taxon>
        <taxon>Bacteroidota</taxon>
        <taxon>Flavobacteriia</taxon>
        <taxon>Flavobacteriales</taxon>
        <taxon>Flavobacteriaceae</taxon>
        <taxon>Maribacter</taxon>
    </lineage>
</organism>
<dbReference type="RefSeq" id="WP_076546798.1">
    <property type="nucleotide sequence ID" value="NZ_FTMA01000001.1"/>
</dbReference>
<reference evidence="3" key="1">
    <citation type="submission" date="2017-01" db="EMBL/GenBank/DDBJ databases">
        <authorList>
            <person name="Varghese N."/>
            <person name="Submissions S."/>
        </authorList>
    </citation>
    <scope>NUCLEOTIDE SEQUENCE [LARGE SCALE GENOMIC DNA]</scope>
    <source>
        <strain evidence="3">DSM 15366</strain>
    </source>
</reference>
<dbReference type="EMBL" id="FTMA01000001">
    <property type="protein sequence ID" value="SIQ07119.1"/>
    <property type="molecule type" value="Genomic_DNA"/>
</dbReference>
<keyword evidence="1" id="KW-0472">Membrane</keyword>
<feature type="transmembrane region" description="Helical" evidence="1">
    <location>
        <begin position="83"/>
        <end position="100"/>
    </location>
</feature>
<evidence type="ECO:0000313" key="3">
    <source>
        <dbReference type="Proteomes" id="UP000186953"/>
    </source>
</evidence>